<keyword evidence="2" id="KW-1185">Reference proteome</keyword>
<organism evidence="1 2">
    <name type="scientific">Sediminibacterium ginsengisoli</name>
    <dbReference type="NCBI Taxonomy" id="413434"/>
    <lineage>
        <taxon>Bacteria</taxon>
        <taxon>Pseudomonadati</taxon>
        <taxon>Bacteroidota</taxon>
        <taxon>Chitinophagia</taxon>
        <taxon>Chitinophagales</taxon>
        <taxon>Chitinophagaceae</taxon>
        <taxon>Sediminibacterium</taxon>
    </lineage>
</organism>
<dbReference type="SUPFAM" id="SSF54427">
    <property type="entry name" value="NTF2-like"/>
    <property type="match status" value="1"/>
</dbReference>
<dbReference type="Gene3D" id="3.10.450.50">
    <property type="match status" value="1"/>
</dbReference>
<accession>A0A1T4KUI2</accession>
<evidence type="ECO:0000313" key="2">
    <source>
        <dbReference type="Proteomes" id="UP000190888"/>
    </source>
</evidence>
<proteinExistence type="predicted"/>
<dbReference type="EMBL" id="FUWH01000002">
    <property type="protein sequence ID" value="SJZ46105.1"/>
    <property type="molecule type" value="Genomic_DNA"/>
</dbReference>
<dbReference type="AlphaFoldDB" id="A0A1T4KUI2"/>
<evidence type="ECO:0008006" key="3">
    <source>
        <dbReference type="Google" id="ProtNLM"/>
    </source>
</evidence>
<dbReference type="RefSeq" id="WP_078830102.1">
    <property type="nucleotide sequence ID" value="NZ_FUWH01000002.1"/>
</dbReference>
<dbReference type="OrthoDB" id="8684708at2"/>
<gene>
    <name evidence="1" type="ORF">SAMN04488132_102125</name>
</gene>
<dbReference type="Proteomes" id="UP000190888">
    <property type="component" value="Unassembled WGS sequence"/>
</dbReference>
<protein>
    <recommendedName>
        <fullName evidence="3">SnoaL-like domain-containing protein</fullName>
    </recommendedName>
</protein>
<sequence>MNLPKIIADLVTAQNEFDSLAYANCFSETAVVFDEGKTHTGKADIQEWIEDSNKKYKSVMKPLSIVHEGKTSVLSAECSGTFPGSPVILKFHFDIEDGLIQTLKVTG</sequence>
<dbReference type="InterPro" id="IPR032710">
    <property type="entry name" value="NTF2-like_dom_sf"/>
</dbReference>
<name>A0A1T4KUI2_9BACT</name>
<evidence type="ECO:0000313" key="1">
    <source>
        <dbReference type="EMBL" id="SJZ46105.1"/>
    </source>
</evidence>
<reference evidence="1 2" key="1">
    <citation type="submission" date="2017-02" db="EMBL/GenBank/DDBJ databases">
        <authorList>
            <person name="Peterson S.W."/>
        </authorList>
    </citation>
    <scope>NUCLEOTIDE SEQUENCE [LARGE SCALE GENOMIC DNA]</scope>
    <source>
        <strain evidence="1 2">DSM 22335</strain>
    </source>
</reference>
<dbReference type="STRING" id="413434.SAMN04488132_102125"/>